<sequence>MSIHREGADLDRITVKIHNMKRSASRSPGRGNLVRNSRSMGRGYDNGGGVPGDSPERISPERMRRRLERSPSPRGRYGSPHREPYMRGPPAAERPAGYKVLCVSALPPKAPDEFIEETLYREYKKFGDFSVRLAHDLDERVAYVCFRTPEDAREAKHHKPRLIIYDKMAIVEPVYKSTTRPEYRPRHSMSPPDYERYHYSRSPMGPGVPLDHRRPPIDPYDRYGPPIHPHAVHPREYRPMHHEYPHPPRGPPMGHRGHPHAHPHHLHGHPPPHQYAPMRPMAPRPHVPYEKPESKKDKFPNYLHHVQPEDDPLSTRTLFAGNLEVTIADDELRRIFGKYGVVDDIDIKRPPPGTGNAFAFVRYQNLDMAHRAKIELSGQYIGKFQCKIGYGKVTPATRMWIGGLGAWTSVTQLEREFDRFGAIKKIEYQKGEPYAYIQYETVEAATAAVKEMRGFPLGGPERRLRTDFAELPGATPAAPFKTAKPAYDESAIEYRRPEYDPYYEEQTVYAPRGGYSPYPPRGGYRGRGGGYRGRGRGMYHYHNDVHRPPHPSAMGGVSSSVPPPGGADDEWRRPPGESYDRARSSSREPGVERSRSRSPLKRARSPGSDSDTSTRRNDALGSAATVPEVARKCSTIWTGALILKSSLFPAKFHLTDGDTDIVESLMRDEEGKHNLRITQRLRLDPPKLEDVQKRIASSSSHAIFMGLAGSTVDTDCDDASVQTRPLRNLVSYLKQKEAAGVISLLNKETEATGVLYAFPPCDFSTDLLKRTCHSLTEEGLKEDHLVIVVVRGGTA</sequence>
<dbReference type="PROSITE" id="PS50102">
    <property type="entry name" value="RRM"/>
    <property type="match status" value="2"/>
</dbReference>
<feature type="compositionally biased region" description="Gly residues" evidence="7">
    <location>
        <begin position="523"/>
        <end position="532"/>
    </location>
</feature>
<keyword evidence="3" id="KW-0597">Phosphoprotein</keyword>
<dbReference type="GO" id="GO:0005634">
    <property type="term" value="C:nucleus"/>
    <property type="evidence" value="ECO:0007669"/>
    <property type="project" value="UniProtKB-SubCell"/>
</dbReference>
<feature type="domain" description="RRM" evidence="8">
    <location>
        <begin position="397"/>
        <end position="471"/>
    </location>
</feature>
<dbReference type="OrthoDB" id="10050565at2759"/>
<protein>
    <submittedName>
        <fullName evidence="11">RNA-binding protein spenito</fullName>
    </submittedName>
</protein>
<dbReference type="Pfam" id="PF07744">
    <property type="entry name" value="SPOC"/>
    <property type="match status" value="1"/>
</dbReference>
<evidence type="ECO:0000256" key="6">
    <source>
        <dbReference type="PROSITE-ProRule" id="PRU00176"/>
    </source>
</evidence>
<dbReference type="FunFam" id="3.30.70.330:FF:000565">
    <property type="entry name" value="RNA-binding protein 15B"/>
    <property type="match status" value="1"/>
</dbReference>
<evidence type="ECO:0000313" key="11">
    <source>
        <dbReference type="RefSeq" id="XP_034111049.1"/>
    </source>
</evidence>
<evidence type="ECO:0000313" key="10">
    <source>
        <dbReference type="Proteomes" id="UP000515160"/>
    </source>
</evidence>
<dbReference type="Proteomes" id="UP000515160">
    <property type="component" value="Chromosome 3"/>
</dbReference>
<evidence type="ECO:0000256" key="4">
    <source>
        <dbReference type="ARBA" id="ARBA00022884"/>
    </source>
</evidence>
<dbReference type="InterPro" id="IPR010912">
    <property type="entry name" value="SPOC_met"/>
</dbReference>
<dbReference type="SUPFAM" id="SSF100939">
    <property type="entry name" value="SPOC domain-like"/>
    <property type="match status" value="1"/>
</dbReference>
<keyword evidence="4 6" id="KW-0694">RNA-binding</keyword>
<name>A0A6P8XEE2_DROAB</name>
<dbReference type="InterPro" id="IPR000504">
    <property type="entry name" value="RRM_dom"/>
</dbReference>
<feature type="compositionally biased region" description="Basic and acidic residues" evidence="7">
    <location>
        <begin position="569"/>
        <end position="595"/>
    </location>
</feature>
<dbReference type="FunFam" id="2.40.290.10:FF:000007">
    <property type="entry name" value="RNA-binding protein 15B"/>
    <property type="match status" value="1"/>
</dbReference>
<dbReference type="CDD" id="cd12310">
    <property type="entry name" value="RRM3_Spen"/>
    <property type="match status" value="1"/>
</dbReference>
<gene>
    <name evidence="11" type="primary">LOC117572385</name>
</gene>
<evidence type="ECO:0000259" key="8">
    <source>
        <dbReference type="PROSITE" id="PS50102"/>
    </source>
</evidence>
<dbReference type="SUPFAM" id="SSF54928">
    <property type="entry name" value="RNA-binding domain, RBD"/>
    <property type="match status" value="2"/>
</dbReference>
<keyword evidence="5" id="KW-0539">Nucleus</keyword>
<feature type="region of interest" description="Disordered" evidence="7">
    <location>
        <begin position="14"/>
        <end position="91"/>
    </location>
</feature>
<evidence type="ECO:0000256" key="2">
    <source>
        <dbReference type="ARBA" id="ARBA00005387"/>
    </source>
</evidence>
<dbReference type="CTD" id="35756"/>
<dbReference type="FunFam" id="3.30.70.330:FF:000454">
    <property type="entry name" value="RNA-binding protein 15B"/>
    <property type="match status" value="1"/>
</dbReference>
<evidence type="ECO:0000256" key="1">
    <source>
        <dbReference type="ARBA" id="ARBA00004123"/>
    </source>
</evidence>
<dbReference type="PROSITE" id="PS50917">
    <property type="entry name" value="SPOC"/>
    <property type="match status" value="1"/>
</dbReference>
<evidence type="ECO:0000256" key="3">
    <source>
        <dbReference type="ARBA" id="ARBA00022553"/>
    </source>
</evidence>
<feature type="compositionally biased region" description="Basic residues" evidence="7">
    <location>
        <begin position="255"/>
        <end position="270"/>
    </location>
</feature>
<dbReference type="GeneID" id="117572385"/>
<reference evidence="11" key="1">
    <citation type="submission" date="2025-08" db="UniProtKB">
        <authorList>
            <consortium name="RefSeq"/>
        </authorList>
    </citation>
    <scope>IDENTIFICATION</scope>
    <source>
        <strain evidence="11">15112-1751.03</strain>
        <tissue evidence="11">Whole Adult</tissue>
    </source>
</reference>
<keyword evidence="10" id="KW-1185">Reference proteome</keyword>
<evidence type="ECO:0000256" key="5">
    <source>
        <dbReference type="ARBA" id="ARBA00023242"/>
    </source>
</evidence>
<dbReference type="Gene3D" id="2.40.290.10">
    <property type="match status" value="1"/>
</dbReference>
<organism evidence="10 11">
    <name type="scientific">Drosophila albomicans</name>
    <name type="common">Fruit fly</name>
    <dbReference type="NCBI Taxonomy" id="7291"/>
    <lineage>
        <taxon>Eukaryota</taxon>
        <taxon>Metazoa</taxon>
        <taxon>Ecdysozoa</taxon>
        <taxon>Arthropoda</taxon>
        <taxon>Hexapoda</taxon>
        <taxon>Insecta</taxon>
        <taxon>Pterygota</taxon>
        <taxon>Neoptera</taxon>
        <taxon>Endopterygota</taxon>
        <taxon>Diptera</taxon>
        <taxon>Brachycera</taxon>
        <taxon>Muscomorpha</taxon>
        <taxon>Ephydroidea</taxon>
        <taxon>Drosophilidae</taxon>
        <taxon>Drosophila</taxon>
    </lineage>
</organism>
<evidence type="ECO:0000256" key="7">
    <source>
        <dbReference type="SAM" id="MobiDB-lite"/>
    </source>
</evidence>
<dbReference type="GO" id="GO:0003723">
    <property type="term" value="F:RNA binding"/>
    <property type="evidence" value="ECO:0007669"/>
    <property type="project" value="UniProtKB-UniRule"/>
</dbReference>
<dbReference type="PANTHER" id="PTHR23189">
    <property type="entry name" value="RNA RECOGNITION MOTIF-CONTAINING"/>
    <property type="match status" value="1"/>
</dbReference>
<comment type="subcellular location">
    <subcellularLocation>
        <location evidence="1">Nucleus</location>
    </subcellularLocation>
</comment>
<dbReference type="Pfam" id="PF00076">
    <property type="entry name" value="RRM_1"/>
    <property type="match status" value="2"/>
</dbReference>
<feature type="domain" description="SPOC" evidence="9">
    <location>
        <begin position="626"/>
        <end position="793"/>
    </location>
</feature>
<evidence type="ECO:0000259" key="9">
    <source>
        <dbReference type="PROSITE" id="PS50917"/>
    </source>
</evidence>
<dbReference type="CDD" id="cd12309">
    <property type="entry name" value="RRM2_Spen"/>
    <property type="match status" value="1"/>
</dbReference>
<feature type="region of interest" description="Disordered" evidence="7">
    <location>
        <begin position="240"/>
        <end position="270"/>
    </location>
</feature>
<dbReference type="AlphaFoldDB" id="A0A6P8XEE2"/>
<accession>A0A6P8XEE2</accession>
<dbReference type="CDD" id="cd21544">
    <property type="entry name" value="SPOC_RBM15-like"/>
    <property type="match status" value="1"/>
</dbReference>
<dbReference type="InterPro" id="IPR016194">
    <property type="entry name" value="SPOC-like_C_dom_sf"/>
</dbReference>
<dbReference type="Gene3D" id="3.30.70.330">
    <property type="match status" value="3"/>
</dbReference>
<comment type="similarity">
    <text evidence="2">Belongs to the RRM Spen family.</text>
</comment>
<dbReference type="InterPro" id="IPR012677">
    <property type="entry name" value="Nucleotide-bd_a/b_plait_sf"/>
</dbReference>
<feature type="region of interest" description="Disordered" evidence="7">
    <location>
        <begin position="509"/>
        <end position="625"/>
    </location>
</feature>
<dbReference type="CDD" id="cd12308">
    <property type="entry name" value="RRM1_Spen"/>
    <property type="match status" value="1"/>
</dbReference>
<feature type="domain" description="RRM" evidence="8">
    <location>
        <begin position="316"/>
        <end position="393"/>
    </location>
</feature>
<dbReference type="InterPro" id="IPR012921">
    <property type="entry name" value="SPOC_C"/>
</dbReference>
<dbReference type="RefSeq" id="XP_034111049.1">
    <property type="nucleotide sequence ID" value="XM_034255158.2"/>
</dbReference>
<proteinExistence type="inferred from homology"/>
<dbReference type="InterPro" id="IPR035979">
    <property type="entry name" value="RBD_domain_sf"/>
</dbReference>
<dbReference type="SMART" id="SM00360">
    <property type="entry name" value="RRM"/>
    <property type="match status" value="3"/>
</dbReference>